<gene>
    <name evidence="1" type="ORF">GCM10008960_12090</name>
</gene>
<protein>
    <submittedName>
        <fullName evidence="1">Uncharacterized protein</fullName>
    </submittedName>
</protein>
<accession>A0ABQ2S3W2</accession>
<comment type="caution">
    <text evidence="1">The sequence shown here is derived from an EMBL/GenBank/DDBJ whole genome shotgun (WGS) entry which is preliminary data.</text>
</comment>
<name>A0ABQ2S3W2_9DEIO</name>
<evidence type="ECO:0000313" key="2">
    <source>
        <dbReference type="Proteomes" id="UP000644548"/>
    </source>
</evidence>
<reference evidence="2" key="1">
    <citation type="journal article" date="2019" name="Int. J. Syst. Evol. Microbiol.">
        <title>The Global Catalogue of Microorganisms (GCM) 10K type strain sequencing project: providing services to taxonomists for standard genome sequencing and annotation.</title>
        <authorList>
            <consortium name="The Broad Institute Genomics Platform"/>
            <consortium name="The Broad Institute Genome Sequencing Center for Infectious Disease"/>
            <person name="Wu L."/>
            <person name="Ma J."/>
        </authorList>
    </citation>
    <scope>NUCLEOTIDE SEQUENCE [LARGE SCALE GENOMIC DNA]</scope>
    <source>
        <strain evidence="2">JCM 31405</strain>
    </source>
</reference>
<proteinExistence type="predicted"/>
<organism evidence="1 2">
    <name type="scientific">Deinococcus sedimenti</name>
    <dbReference type="NCBI Taxonomy" id="1867090"/>
    <lineage>
        <taxon>Bacteria</taxon>
        <taxon>Thermotogati</taxon>
        <taxon>Deinococcota</taxon>
        <taxon>Deinococci</taxon>
        <taxon>Deinococcales</taxon>
        <taxon>Deinococcaceae</taxon>
        <taxon>Deinococcus</taxon>
    </lineage>
</organism>
<keyword evidence="2" id="KW-1185">Reference proteome</keyword>
<dbReference type="Proteomes" id="UP000644548">
    <property type="component" value="Unassembled WGS sequence"/>
</dbReference>
<evidence type="ECO:0000313" key="1">
    <source>
        <dbReference type="EMBL" id="GGR86521.1"/>
    </source>
</evidence>
<dbReference type="EMBL" id="BMQN01000001">
    <property type="protein sequence ID" value="GGR86521.1"/>
    <property type="molecule type" value="Genomic_DNA"/>
</dbReference>
<sequence>MPHLLFTLPRAAHAEGMTDAVTFPTPGRIPYPGGCVLEPAPYALDWLLKWPADVTVNGTLHAGVPVFPLLRELLRDPAAHGITSEQAEAARDRFLDTAGQALEAEGGQRAWLEREFR</sequence>